<dbReference type="Proteomes" id="UP000828048">
    <property type="component" value="Chromosome 3"/>
</dbReference>
<comment type="caution">
    <text evidence="1">The sequence shown here is derived from an EMBL/GenBank/DDBJ whole genome shotgun (WGS) entry which is preliminary data.</text>
</comment>
<gene>
    <name evidence="1" type="ORF">Vadar_027955</name>
</gene>
<name>A0ACB7YZ38_9ERIC</name>
<evidence type="ECO:0000313" key="1">
    <source>
        <dbReference type="EMBL" id="KAH7858783.1"/>
    </source>
</evidence>
<dbReference type="EMBL" id="CM037153">
    <property type="protein sequence ID" value="KAH7858783.1"/>
    <property type="molecule type" value="Genomic_DNA"/>
</dbReference>
<keyword evidence="2" id="KW-1185">Reference proteome</keyword>
<protein>
    <submittedName>
        <fullName evidence="1">Uncharacterized protein</fullName>
    </submittedName>
</protein>
<reference evidence="1 2" key="1">
    <citation type="journal article" date="2021" name="Hortic Res">
        <title>High-quality reference genome and annotation aids understanding of berry development for evergreen blueberry (Vaccinium darrowii).</title>
        <authorList>
            <person name="Yu J."/>
            <person name="Hulse-Kemp A.M."/>
            <person name="Babiker E."/>
            <person name="Staton M."/>
        </authorList>
    </citation>
    <scope>NUCLEOTIDE SEQUENCE [LARGE SCALE GENOMIC DNA]</scope>
    <source>
        <strain evidence="2">cv. NJ 8807/NJ 8810</strain>
        <tissue evidence="1">Young leaf</tissue>
    </source>
</reference>
<accession>A0ACB7YZ38</accession>
<proteinExistence type="predicted"/>
<sequence length="336" mass="37495">MIGAAAATTPTTPITTTAPAPPGSNDNGHHHTLQLLDKIGKDIVHVKKAYADLTDYGTGVSKQIEEVSKTFGSLDDLVKQGSDRPEEGPIETYLQEDLIELKKKVMKLKQQIPFKPKARSTSEANPHHPHDSSHGDSIGMRHIASKILDKLPNLCKNEMLVRSSEFKDFKALYNGLDDKQKVCLLCFSAFPEKEIIKKRFMFYWWTGEGFVAPVKDGEQTTEDMANEVFSEPMAKGFIEPFFEMCTLDCLVNKCRVNPFVRAALIALARRAKLFDFDAVGKPIGNFSSSCRACLLAGEKLKGEGIENVHMLFNIDQAILDFEKPELFSLMKNINLL</sequence>
<evidence type="ECO:0000313" key="2">
    <source>
        <dbReference type="Proteomes" id="UP000828048"/>
    </source>
</evidence>
<organism evidence="1 2">
    <name type="scientific">Vaccinium darrowii</name>
    <dbReference type="NCBI Taxonomy" id="229202"/>
    <lineage>
        <taxon>Eukaryota</taxon>
        <taxon>Viridiplantae</taxon>
        <taxon>Streptophyta</taxon>
        <taxon>Embryophyta</taxon>
        <taxon>Tracheophyta</taxon>
        <taxon>Spermatophyta</taxon>
        <taxon>Magnoliopsida</taxon>
        <taxon>eudicotyledons</taxon>
        <taxon>Gunneridae</taxon>
        <taxon>Pentapetalae</taxon>
        <taxon>asterids</taxon>
        <taxon>Ericales</taxon>
        <taxon>Ericaceae</taxon>
        <taxon>Vaccinioideae</taxon>
        <taxon>Vaccinieae</taxon>
        <taxon>Vaccinium</taxon>
    </lineage>
</organism>